<dbReference type="Gene3D" id="1.20.1250.20">
    <property type="entry name" value="MFS general substrate transporter like domains"/>
    <property type="match status" value="1"/>
</dbReference>
<evidence type="ECO:0000256" key="4">
    <source>
        <dbReference type="ARBA" id="ARBA00022692"/>
    </source>
</evidence>
<feature type="transmembrane region" description="Helical" evidence="7">
    <location>
        <begin position="355"/>
        <end position="374"/>
    </location>
</feature>
<dbReference type="CDD" id="cd17321">
    <property type="entry name" value="MFS_MMR_MDR_like"/>
    <property type="match status" value="1"/>
</dbReference>
<accession>A0ABS8BHH3</accession>
<keyword evidence="3" id="KW-1003">Cell membrane</keyword>
<dbReference type="PROSITE" id="PS50850">
    <property type="entry name" value="MFS"/>
    <property type="match status" value="1"/>
</dbReference>
<sequence>MPNTRQTSVPHALLFTLAASILLASLGISIVAVALPTLIQHFAVPVSTAQWFILAYLIAITAGAMSAARLGDRYGQRKMLIIGLGLFTLMSLLCALAIHPLLLIAGRAVQGLAAALLMVLPLSLARQISHQNRLGAMMGLLGTMSAIGTALGPSLGGILIGQFGWPSIFVLLFALGMFVLLVAMQSKAIPAQAGAAPNHDIWGALSLALALVLYALATVGQSAGIALSPAALFALAALALALFCTIELRSATPLVPIRALAERALAGALLANMLVTTVMMSTLVVGPLYLSFALGLSVTQMGLVMAVGPIVAALSGVPAGKMCDRLGFRVTQRLGLAQMVLALIALASLPRVFGVAGYLLALLLLTPAFQLFLAANNSGVMLDASPAQRGMRSGLLTLTRNLGFMSGAAVMPFFFNLYLPARPLNQISPELLTQAFSRTFVLATALAALSLLLSFLAHRPNTSTVIRN</sequence>
<dbReference type="SUPFAM" id="SSF103473">
    <property type="entry name" value="MFS general substrate transporter"/>
    <property type="match status" value="1"/>
</dbReference>
<feature type="transmembrane region" description="Helical" evidence="7">
    <location>
        <begin position="108"/>
        <end position="125"/>
    </location>
</feature>
<feature type="transmembrane region" description="Helical" evidence="7">
    <location>
        <begin position="167"/>
        <end position="189"/>
    </location>
</feature>
<dbReference type="PRINTS" id="PR01036">
    <property type="entry name" value="TCRTETB"/>
</dbReference>
<dbReference type="PANTHER" id="PTHR42718:SF46">
    <property type="entry name" value="BLR6921 PROTEIN"/>
    <property type="match status" value="1"/>
</dbReference>
<feature type="transmembrane region" description="Helical" evidence="7">
    <location>
        <begin position="12"/>
        <end position="39"/>
    </location>
</feature>
<dbReference type="PANTHER" id="PTHR42718">
    <property type="entry name" value="MAJOR FACILITATOR SUPERFAMILY MULTIDRUG TRANSPORTER MFSC"/>
    <property type="match status" value="1"/>
</dbReference>
<feature type="transmembrane region" description="Helical" evidence="7">
    <location>
        <begin position="269"/>
        <end position="292"/>
    </location>
</feature>
<keyword evidence="4 7" id="KW-0812">Transmembrane</keyword>
<evidence type="ECO:0000256" key="3">
    <source>
        <dbReference type="ARBA" id="ARBA00022475"/>
    </source>
</evidence>
<feature type="transmembrane region" description="Helical" evidence="7">
    <location>
        <begin position="80"/>
        <end position="102"/>
    </location>
</feature>
<gene>
    <name evidence="9" type="ORF">LG219_02545</name>
</gene>
<keyword evidence="10" id="KW-1185">Reference proteome</keyword>
<comment type="subcellular location">
    <subcellularLocation>
        <location evidence="1">Cell membrane</location>
        <topology evidence="1">Multi-pass membrane protein</topology>
    </subcellularLocation>
</comment>
<dbReference type="InterPro" id="IPR036259">
    <property type="entry name" value="MFS_trans_sf"/>
</dbReference>
<evidence type="ECO:0000259" key="8">
    <source>
        <dbReference type="PROSITE" id="PS50850"/>
    </source>
</evidence>
<evidence type="ECO:0000313" key="10">
    <source>
        <dbReference type="Proteomes" id="UP001198034"/>
    </source>
</evidence>
<comment type="caution">
    <text evidence="9">The sequence shown here is derived from an EMBL/GenBank/DDBJ whole genome shotgun (WGS) entry which is preliminary data.</text>
</comment>
<organism evidence="9 10">
    <name type="scientific">Deefgea salmonis</name>
    <dbReference type="NCBI Taxonomy" id="2875502"/>
    <lineage>
        <taxon>Bacteria</taxon>
        <taxon>Pseudomonadati</taxon>
        <taxon>Pseudomonadota</taxon>
        <taxon>Betaproteobacteria</taxon>
        <taxon>Neisseriales</taxon>
        <taxon>Chitinibacteraceae</taxon>
        <taxon>Deefgea</taxon>
    </lineage>
</organism>
<evidence type="ECO:0000313" key="9">
    <source>
        <dbReference type="EMBL" id="MCB5195170.1"/>
    </source>
</evidence>
<feature type="transmembrane region" description="Helical" evidence="7">
    <location>
        <begin position="298"/>
        <end position="318"/>
    </location>
</feature>
<reference evidence="9 10" key="1">
    <citation type="submission" date="2021-10" db="EMBL/GenBank/DDBJ databases">
        <authorList>
            <person name="Chen M."/>
        </authorList>
    </citation>
    <scope>NUCLEOTIDE SEQUENCE [LARGE SCALE GENOMIC DNA]</scope>
    <source>
        <strain evidence="9 10">H3-26</strain>
    </source>
</reference>
<evidence type="ECO:0000256" key="2">
    <source>
        <dbReference type="ARBA" id="ARBA00022448"/>
    </source>
</evidence>
<dbReference type="EMBL" id="JAJAWG010000001">
    <property type="protein sequence ID" value="MCB5195170.1"/>
    <property type="molecule type" value="Genomic_DNA"/>
</dbReference>
<dbReference type="InterPro" id="IPR011701">
    <property type="entry name" value="MFS"/>
</dbReference>
<feature type="transmembrane region" description="Helical" evidence="7">
    <location>
        <begin position="51"/>
        <end position="68"/>
    </location>
</feature>
<keyword evidence="6 7" id="KW-0472">Membrane</keyword>
<name>A0ABS8BHH3_9NEIS</name>
<feature type="transmembrane region" description="Helical" evidence="7">
    <location>
        <begin position="137"/>
        <end position="161"/>
    </location>
</feature>
<dbReference type="Gene3D" id="1.20.1720.10">
    <property type="entry name" value="Multidrug resistance protein D"/>
    <property type="match status" value="1"/>
</dbReference>
<dbReference type="InterPro" id="IPR020846">
    <property type="entry name" value="MFS_dom"/>
</dbReference>
<feature type="transmembrane region" description="Helical" evidence="7">
    <location>
        <begin position="330"/>
        <end position="349"/>
    </location>
</feature>
<protein>
    <submittedName>
        <fullName evidence="9">MFS transporter</fullName>
    </submittedName>
</protein>
<feature type="transmembrane region" description="Helical" evidence="7">
    <location>
        <begin position="201"/>
        <end position="219"/>
    </location>
</feature>
<feature type="transmembrane region" description="Helical" evidence="7">
    <location>
        <begin position="395"/>
        <end position="415"/>
    </location>
</feature>
<evidence type="ECO:0000256" key="5">
    <source>
        <dbReference type="ARBA" id="ARBA00022989"/>
    </source>
</evidence>
<evidence type="ECO:0000256" key="7">
    <source>
        <dbReference type="SAM" id="Phobius"/>
    </source>
</evidence>
<dbReference type="Proteomes" id="UP001198034">
    <property type="component" value="Unassembled WGS sequence"/>
</dbReference>
<proteinExistence type="predicted"/>
<keyword evidence="2" id="KW-0813">Transport</keyword>
<keyword evidence="5 7" id="KW-1133">Transmembrane helix</keyword>
<feature type="transmembrane region" description="Helical" evidence="7">
    <location>
        <begin position="225"/>
        <end position="248"/>
    </location>
</feature>
<dbReference type="Pfam" id="PF07690">
    <property type="entry name" value="MFS_1"/>
    <property type="match status" value="2"/>
</dbReference>
<feature type="transmembrane region" description="Helical" evidence="7">
    <location>
        <begin position="435"/>
        <end position="457"/>
    </location>
</feature>
<evidence type="ECO:0000256" key="1">
    <source>
        <dbReference type="ARBA" id="ARBA00004651"/>
    </source>
</evidence>
<dbReference type="RefSeq" id="WP_226762975.1">
    <property type="nucleotide sequence ID" value="NZ_JAJAWG010000001.1"/>
</dbReference>
<evidence type="ECO:0000256" key="6">
    <source>
        <dbReference type="ARBA" id="ARBA00023136"/>
    </source>
</evidence>
<feature type="domain" description="Major facilitator superfamily (MFS) profile" evidence="8">
    <location>
        <begin position="13"/>
        <end position="462"/>
    </location>
</feature>